<accession>A0A9X2HPS1</accession>
<proteinExistence type="predicted"/>
<gene>
    <name evidence="2" type="ORF">M9978_04840</name>
</gene>
<protein>
    <submittedName>
        <fullName evidence="2">Uncharacterized protein</fullName>
    </submittedName>
</protein>
<dbReference type="EMBL" id="JAMLDX010000003">
    <property type="protein sequence ID" value="MCP3729750.1"/>
    <property type="molecule type" value="Genomic_DNA"/>
</dbReference>
<feature type="signal peptide" evidence="1">
    <location>
        <begin position="1"/>
        <end position="21"/>
    </location>
</feature>
<evidence type="ECO:0000313" key="2">
    <source>
        <dbReference type="EMBL" id="MCP3729750.1"/>
    </source>
</evidence>
<reference evidence="2" key="1">
    <citation type="submission" date="2022-05" db="EMBL/GenBank/DDBJ databases">
        <title>Sphingomonas sp. strain MG17 Genome sequencing and assembly.</title>
        <authorList>
            <person name="Kim I."/>
        </authorList>
    </citation>
    <scope>NUCLEOTIDE SEQUENCE</scope>
    <source>
        <strain evidence="2">MG17</strain>
    </source>
</reference>
<evidence type="ECO:0000313" key="3">
    <source>
        <dbReference type="Proteomes" id="UP001139451"/>
    </source>
</evidence>
<dbReference type="AlphaFoldDB" id="A0A9X2HPS1"/>
<sequence>MIAAFVPAASAAITLAAQALAASFAPPLDTPIRVVAEAVRTDSGVTRRFVSAKRVVFRRDGAGFRAEVTVEPSAPSGSDDDPAAMFIAGMARLAARTLVFQLDAQGRVTGMTDQAAAWQAMLDGLAALSPPGEAADRVRAARARAVVDMFAQLPPERQRAMLASMLVPLIAADIAAEGAGPPRAVRVPAASAFGTAQLDGLRAVRDDRGLLEVSVSATGPVSVKGPAGVAAGTMTLETLRRVDPRTGLLISSEEAVRTVLPDGSLASERVTVTRVAR</sequence>
<comment type="caution">
    <text evidence="2">The sequence shown here is derived from an EMBL/GenBank/DDBJ whole genome shotgun (WGS) entry which is preliminary data.</text>
</comment>
<keyword evidence="1" id="KW-0732">Signal</keyword>
<evidence type="ECO:0000256" key="1">
    <source>
        <dbReference type="SAM" id="SignalP"/>
    </source>
</evidence>
<dbReference type="RefSeq" id="WP_254291849.1">
    <property type="nucleotide sequence ID" value="NZ_JAMLDX010000003.1"/>
</dbReference>
<keyword evidence="3" id="KW-1185">Reference proteome</keyword>
<dbReference type="Proteomes" id="UP001139451">
    <property type="component" value="Unassembled WGS sequence"/>
</dbReference>
<name>A0A9X2HPS1_9SPHN</name>
<feature type="chain" id="PRO_5040999974" evidence="1">
    <location>
        <begin position="22"/>
        <end position="277"/>
    </location>
</feature>
<organism evidence="2 3">
    <name type="scientific">Sphingomonas tagetis</name>
    <dbReference type="NCBI Taxonomy" id="2949092"/>
    <lineage>
        <taxon>Bacteria</taxon>
        <taxon>Pseudomonadati</taxon>
        <taxon>Pseudomonadota</taxon>
        <taxon>Alphaproteobacteria</taxon>
        <taxon>Sphingomonadales</taxon>
        <taxon>Sphingomonadaceae</taxon>
        <taxon>Sphingomonas</taxon>
    </lineage>
</organism>